<accession>A0AAN4TNX4</accession>
<gene>
    <name evidence="1" type="ORF">KPSA3_05738</name>
</gene>
<dbReference type="EMBL" id="BGKA01000228">
    <property type="protein sequence ID" value="GBH19724.1"/>
    <property type="molecule type" value="Genomic_DNA"/>
</dbReference>
<dbReference type="Proteomes" id="UP000248291">
    <property type="component" value="Unassembled WGS sequence"/>
</dbReference>
<sequence>MQVRSIETRVSVSFLIRKIVHSYSRSGNENLIKSLLRHVL</sequence>
<evidence type="ECO:0000313" key="2">
    <source>
        <dbReference type="Proteomes" id="UP000248291"/>
    </source>
</evidence>
<reference evidence="1 2" key="1">
    <citation type="submission" date="2018-04" db="EMBL/GenBank/DDBJ databases">
        <title>Draft genome sequence of Pseudomonas syringae pv. actinidiae biovar 3 strains isolated from kiwifruit in Kagawa prefecture.</title>
        <authorList>
            <person name="Tabuchi M."/>
            <person name="Saito M."/>
            <person name="Fujiwara S."/>
            <person name="Sasa N."/>
            <person name="Akimitsu K."/>
            <person name="Gomi K."/>
            <person name="Konishi-Sugita S."/>
            <person name="Hamano K."/>
            <person name="Kataoka I."/>
        </authorList>
    </citation>
    <scope>NUCLEOTIDE SEQUENCE [LARGE SCALE GENOMIC DNA]</scope>
    <source>
        <strain evidence="1 2">MAFF212211</strain>
    </source>
</reference>
<proteinExistence type="predicted"/>
<evidence type="ECO:0000313" key="1">
    <source>
        <dbReference type="EMBL" id="GBH19724.1"/>
    </source>
</evidence>
<protein>
    <submittedName>
        <fullName evidence="1">Uncharacterized protein</fullName>
    </submittedName>
</protein>
<organism evidence="1 2">
    <name type="scientific">Pseudomonas syringae pv. actinidiae</name>
    <dbReference type="NCBI Taxonomy" id="103796"/>
    <lineage>
        <taxon>Bacteria</taxon>
        <taxon>Pseudomonadati</taxon>
        <taxon>Pseudomonadota</taxon>
        <taxon>Gammaproteobacteria</taxon>
        <taxon>Pseudomonadales</taxon>
        <taxon>Pseudomonadaceae</taxon>
        <taxon>Pseudomonas</taxon>
        <taxon>Pseudomonas syringae</taxon>
    </lineage>
</organism>
<dbReference type="AlphaFoldDB" id="A0AAN4TNX4"/>
<comment type="caution">
    <text evidence="1">The sequence shown here is derived from an EMBL/GenBank/DDBJ whole genome shotgun (WGS) entry which is preliminary data.</text>
</comment>
<name>A0AAN4TNX4_PSESF</name>